<protein>
    <recommendedName>
        <fullName evidence="7">NB-ARC domain-containing protein</fullName>
    </recommendedName>
</protein>
<dbReference type="InterPro" id="IPR042197">
    <property type="entry name" value="Apaf_helical"/>
</dbReference>
<keyword evidence="2" id="KW-0677">Repeat</keyword>
<dbReference type="AlphaFoldDB" id="A0A9R1XYE4"/>
<name>A0A9R1XYE4_LACSA</name>
<dbReference type="Pfam" id="PF23282">
    <property type="entry name" value="WHD_ROQ1"/>
    <property type="match status" value="1"/>
</dbReference>
<dbReference type="PRINTS" id="PR00364">
    <property type="entry name" value="DISEASERSIST"/>
</dbReference>
<dbReference type="Pfam" id="PF00931">
    <property type="entry name" value="NB-ARC"/>
    <property type="match status" value="1"/>
</dbReference>
<dbReference type="GO" id="GO:0043531">
    <property type="term" value="F:ADP binding"/>
    <property type="evidence" value="ECO:0007669"/>
    <property type="project" value="InterPro"/>
</dbReference>
<dbReference type="InterPro" id="IPR002182">
    <property type="entry name" value="NB-ARC"/>
</dbReference>
<dbReference type="EMBL" id="NBSK02000001">
    <property type="protein sequence ID" value="KAJ0228062.1"/>
    <property type="molecule type" value="Genomic_DNA"/>
</dbReference>
<sequence length="1030" mass="117709">MSLFETEFIEEIVKDVYRRLHVPLKSVQPLFIGMDYSINFITSWLKDGSSHIVDILTISGLGGIGKTSLAKHVYGLYSHEFNKSSYIEDITRRCDGKYNGLLDIQKQLCGDISKTSSIQVYDVSKYTSMIENVVARKRLFLVLDDINSIDQLDALLGSKGFHPGSKVIITTKDKCLTESCALFKTNIKPKHVEHFLEGLNKTESRQLLCSHAFMCNHPKEGYEEVSGKLLEYCQGHPLALEVLGKLLHNRGVAYWEGCMKGLKKETNDRINNVLRMSFNSLPSKNDKELFKHIACFFVGTDRYVSETILEACDIDMRSGITNLIDRCLLSIGWNNELKMHQLVQEMGRFEVHQESPDKPWKRSRLWCHMDSFRVLKRKKGKGNLLGLSLDMHMLEKEKLGASYELKTEALSNMDNLMLLKLNYVYMNGSYENFPEEIKWLCMNGFRLKSIPLDLPMQNLVALDMSYSNIESFSGCYSNPHRLEKRQKLDGSCFKEKRLFASLKILNLSFCEQLHSVGDFDQLPALERLILRNCIGLVDVCESIRQCVELILIDLSYCMKLEKLPRNIGMLNKVETMLLDGCNLGESGIKNMDMDSLEMCTVTNIGINRVFMGCIPRDLKSSAMSLPRSLVTLSLEENKLSNESFPMDFSCLSMLKELYLDGNLFNSMPSCVRTLPRLEILSMNDCNLKSVEYPPRTLKKLFLDVVDERKKLNKVVFVPDMSPLQLSIEWFDLTSSSLGLNCEIQGVIKIQEMMTVDEKVLRSLGWTNLDFLNERHVGTNSSESKIQVLGCFMNLEYSAQCMGPEISFAIPSSSSSSSPNNRLTGLNFCSLHTLKLFDEGVDLSDDIFAWKPMMTISNITKNRMWIYERLDDRFSETLTCWVVLSHWMFGKNEMEAGDHITITVTPEWHGPLIVEVVKECGVSLVYEDGEKKDEEEDVLGYYKSWNHIIGGDLSSFQTTTGQYILDNLRFFDDAVRLYPHHRKFVPDGPEEQEQKEEYWFRALSPRKADILGRACEGKGESSGSRPYHENT</sequence>
<gene>
    <name evidence="5" type="ORF">LSAT_V11C100036850</name>
</gene>
<evidence type="ECO:0008006" key="7">
    <source>
        <dbReference type="Google" id="ProtNLM"/>
    </source>
</evidence>
<evidence type="ECO:0000256" key="1">
    <source>
        <dbReference type="ARBA" id="ARBA00022614"/>
    </source>
</evidence>
<dbReference type="InterPro" id="IPR058192">
    <property type="entry name" value="WHD_ROQ1-like"/>
</dbReference>
<dbReference type="SUPFAM" id="SSF52540">
    <property type="entry name" value="P-loop containing nucleoside triphosphate hydrolases"/>
    <property type="match status" value="1"/>
</dbReference>
<keyword evidence="1" id="KW-0433">Leucine-rich repeat</keyword>
<accession>A0A9R1XYE4</accession>
<evidence type="ECO:0000313" key="5">
    <source>
        <dbReference type="EMBL" id="KAJ0228062.1"/>
    </source>
</evidence>
<dbReference type="InterPro" id="IPR036390">
    <property type="entry name" value="WH_DNA-bd_sf"/>
</dbReference>
<dbReference type="SUPFAM" id="SSF52058">
    <property type="entry name" value="L domain-like"/>
    <property type="match status" value="1"/>
</dbReference>
<feature type="domain" description="NB-ARC" evidence="3">
    <location>
        <begin position="37"/>
        <end position="214"/>
    </location>
</feature>
<dbReference type="InterPro" id="IPR044974">
    <property type="entry name" value="Disease_R_plants"/>
</dbReference>
<feature type="domain" description="Disease resistance protein Roq1-like winged-helix" evidence="4">
    <location>
        <begin position="284"/>
        <end position="353"/>
    </location>
</feature>
<dbReference type="SUPFAM" id="SSF46785">
    <property type="entry name" value="Winged helix' DNA-binding domain"/>
    <property type="match status" value="1"/>
</dbReference>
<dbReference type="Gene3D" id="3.80.10.10">
    <property type="entry name" value="Ribonuclease Inhibitor"/>
    <property type="match status" value="2"/>
</dbReference>
<proteinExistence type="predicted"/>
<dbReference type="PANTHER" id="PTHR11017:SF313">
    <property type="entry name" value="TIR DOMAIN, P-LOOP CONTAINING NUCLEOSIDE TRIPHOSPHATE HYDROLASE"/>
    <property type="match status" value="1"/>
</dbReference>
<dbReference type="Proteomes" id="UP000235145">
    <property type="component" value="Unassembled WGS sequence"/>
</dbReference>
<dbReference type="InterPro" id="IPR027417">
    <property type="entry name" value="P-loop_NTPase"/>
</dbReference>
<keyword evidence="6" id="KW-1185">Reference proteome</keyword>
<reference evidence="5 6" key="1">
    <citation type="journal article" date="2017" name="Nat. Commun.">
        <title>Genome assembly with in vitro proximity ligation data and whole-genome triplication in lettuce.</title>
        <authorList>
            <person name="Reyes-Chin-Wo S."/>
            <person name="Wang Z."/>
            <person name="Yang X."/>
            <person name="Kozik A."/>
            <person name="Arikit S."/>
            <person name="Song C."/>
            <person name="Xia L."/>
            <person name="Froenicke L."/>
            <person name="Lavelle D.O."/>
            <person name="Truco M.J."/>
            <person name="Xia R."/>
            <person name="Zhu S."/>
            <person name="Xu C."/>
            <person name="Xu H."/>
            <person name="Xu X."/>
            <person name="Cox K."/>
            <person name="Korf I."/>
            <person name="Meyers B.C."/>
            <person name="Michelmore R.W."/>
        </authorList>
    </citation>
    <scope>NUCLEOTIDE SEQUENCE [LARGE SCALE GENOMIC DNA]</scope>
    <source>
        <strain evidence="6">cv. Salinas</strain>
        <tissue evidence="5">Seedlings</tissue>
    </source>
</reference>
<evidence type="ECO:0000259" key="4">
    <source>
        <dbReference type="Pfam" id="PF23282"/>
    </source>
</evidence>
<evidence type="ECO:0000313" key="6">
    <source>
        <dbReference type="Proteomes" id="UP000235145"/>
    </source>
</evidence>
<evidence type="ECO:0000259" key="3">
    <source>
        <dbReference type="Pfam" id="PF00931"/>
    </source>
</evidence>
<dbReference type="GO" id="GO:0006952">
    <property type="term" value="P:defense response"/>
    <property type="evidence" value="ECO:0007669"/>
    <property type="project" value="InterPro"/>
</dbReference>
<organism evidence="5 6">
    <name type="scientific">Lactuca sativa</name>
    <name type="common">Garden lettuce</name>
    <dbReference type="NCBI Taxonomy" id="4236"/>
    <lineage>
        <taxon>Eukaryota</taxon>
        <taxon>Viridiplantae</taxon>
        <taxon>Streptophyta</taxon>
        <taxon>Embryophyta</taxon>
        <taxon>Tracheophyta</taxon>
        <taxon>Spermatophyta</taxon>
        <taxon>Magnoliopsida</taxon>
        <taxon>eudicotyledons</taxon>
        <taxon>Gunneridae</taxon>
        <taxon>Pentapetalae</taxon>
        <taxon>asterids</taxon>
        <taxon>campanulids</taxon>
        <taxon>Asterales</taxon>
        <taxon>Asteraceae</taxon>
        <taxon>Cichorioideae</taxon>
        <taxon>Cichorieae</taxon>
        <taxon>Lactucinae</taxon>
        <taxon>Lactuca</taxon>
    </lineage>
</organism>
<dbReference type="Gene3D" id="3.40.50.300">
    <property type="entry name" value="P-loop containing nucleotide triphosphate hydrolases"/>
    <property type="match status" value="1"/>
</dbReference>
<dbReference type="PANTHER" id="PTHR11017">
    <property type="entry name" value="LEUCINE-RICH REPEAT-CONTAINING PROTEIN"/>
    <property type="match status" value="1"/>
</dbReference>
<evidence type="ECO:0000256" key="2">
    <source>
        <dbReference type="ARBA" id="ARBA00022737"/>
    </source>
</evidence>
<dbReference type="Gene3D" id="1.10.8.430">
    <property type="entry name" value="Helical domain of apoptotic protease-activating factors"/>
    <property type="match status" value="1"/>
</dbReference>
<comment type="caution">
    <text evidence="5">The sequence shown here is derived from an EMBL/GenBank/DDBJ whole genome shotgun (WGS) entry which is preliminary data.</text>
</comment>
<dbReference type="InterPro" id="IPR032675">
    <property type="entry name" value="LRR_dom_sf"/>
</dbReference>